<keyword evidence="4" id="KW-1185">Reference proteome</keyword>
<organism evidence="3 4">
    <name type="scientific">Fontimonas thermophila</name>
    <dbReference type="NCBI Taxonomy" id="1076937"/>
    <lineage>
        <taxon>Bacteria</taxon>
        <taxon>Pseudomonadati</taxon>
        <taxon>Pseudomonadota</taxon>
        <taxon>Gammaproteobacteria</taxon>
        <taxon>Nevskiales</taxon>
        <taxon>Nevskiaceae</taxon>
        <taxon>Fontimonas</taxon>
    </lineage>
</organism>
<dbReference type="Proteomes" id="UP000199771">
    <property type="component" value="Unassembled WGS sequence"/>
</dbReference>
<feature type="signal peptide" evidence="2">
    <location>
        <begin position="1"/>
        <end position="24"/>
    </location>
</feature>
<reference evidence="3 4" key="1">
    <citation type="submission" date="2016-10" db="EMBL/GenBank/DDBJ databases">
        <authorList>
            <person name="de Groot N.N."/>
        </authorList>
    </citation>
    <scope>NUCLEOTIDE SEQUENCE [LARGE SCALE GENOMIC DNA]</scope>
    <source>
        <strain evidence="3 4">DSM 23609</strain>
    </source>
</reference>
<dbReference type="Pfam" id="PF04402">
    <property type="entry name" value="SIMPL"/>
    <property type="match status" value="1"/>
</dbReference>
<dbReference type="EMBL" id="FOOC01000001">
    <property type="protein sequence ID" value="SFF25105.1"/>
    <property type="molecule type" value="Genomic_DNA"/>
</dbReference>
<dbReference type="RefSeq" id="WP_091530180.1">
    <property type="nucleotide sequence ID" value="NZ_FOOC01000001.1"/>
</dbReference>
<dbReference type="PANTHER" id="PTHR34387:SF1">
    <property type="entry name" value="PERIPLASMIC IMMUNOGENIC PROTEIN"/>
    <property type="match status" value="1"/>
</dbReference>
<evidence type="ECO:0000313" key="3">
    <source>
        <dbReference type="EMBL" id="SFF25105.1"/>
    </source>
</evidence>
<gene>
    <name evidence="3" type="ORF">SAMN04488120_101176</name>
</gene>
<dbReference type="PANTHER" id="PTHR34387">
    <property type="entry name" value="SLR1258 PROTEIN"/>
    <property type="match status" value="1"/>
</dbReference>
<evidence type="ECO:0000256" key="1">
    <source>
        <dbReference type="SAM" id="Coils"/>
    </source>
</evidence>
<name>A0A1I2H4R1_9GAMM</name>
<dbReference type="STRING" id="1076937.SAMN04488120_101176"/>
<feature type="chain" id="PRO_5011549433" description="DUF541 domain-containing protein" evidence="2">
    <location>
        <begin position="25"/>
        <end position="241"/>
    </location>
</feature>
<dbReference type="OrthoDB" id="5985609at2"/>
<evidence type="ECO:0000313" key="4">
    <source>
        <dbReference type="Proteomes" id="UP000199771"/>
    </source>
</evidence>
<proteinExistence type="predicted"/>
<dbReference type="GO" id="GO:0006974">
    <property type="term" value="P:DNA damage response"/>
    <property type="evidence" value="ECO:0007669"/>
    <property type="project" value="TreeGrafter"/>
</dbReference>
<keyword evidence="1" id="KW-0175">Coiled coil</keyword>
<feature type="coiled-coil region" evidence="1">
    <location>
        <begin position="45"/>
        <end position="72"/>
    </location>
</feature>
<sequence length="241" mass="25860">MKSSPRRAVFFAALALGICGSAAAAPPPRTLSVSGHGEVTALPDRARLTLAVDALETEVGQAQDRVNRAVRAYLAAIQPLALKAEDIATSGISLQPEYVWDEQTRQQKLVGYRARRDIQILVRNLDQLGELILRATPAGVNHVTPPQLESSQAERLAREALSRAALDAKARAEALARALNVKLGPPRLVRETGSAAPVPYKVMAMRAQAETFDGGNQEMGLSTGEIRIRADVAVEFDLLAP</sequence>
<evidence type="ECO:0008006" key="5">
    <source>
        <dbReference type="Google" id="ProtNLM"/>
    </source>
</evidence>
<evidence type="ECO:0000256" key="2">
    <source>
        <dbReference type="SAM" id="SignalP"/>
    </source>
</evidence>
<dbReference type="AlphaFoldDB" id="A0A1I2H4R1"/>
<protein>
    <recommendedName>
        <fullName evidence="5">DUF541 domain-containing protein</fullName>
    </recommendedName>
</protein>
<dbReference type="Gene3D" id="3.30.70.2970">
    <property type="entry name" value="Protein of unknown function (DUF541), domain 2"/>
    <property type="match status" value="1"/>
</dbReference>
<keyword evidence="2" id="KW-0732">Signal</keyword>
<dbReference type="InterPro" id="IPR007497">
    <property type="entry name" value="SIMPL/DUF541"/>
</dbReference>
<accession>A0A1I2H4R1</accession>
<dbReference type="InterPro" id="IPR052022">
    <property type="entry name" value="26kDa_periplasmic_antigen"/>
</dbReference>
<dbReference type="Gene3D" id="3.30.110.170">
    <property type="entry name" value="Protein of unknown function (DUF541), domain 1"/>
    <property type="match status" value="1"/>
</dbReference>